<evidence type="ECO:0000313" key="2">
    <source>
        <dbReference type="Proteomes" id="UP000035680"/>
    </source>
</evidence>
<accession>A0A0K0F6P8</accession>
<feature type="transmembrane region" description="Helical" evidence="1">
    <location>
        <begin position="152"/>
        <end position="172"/>
    </location>
</feature>
<dbReference type="GO" id="GO:0006396">
    <property type="term" value="P:RNA processing"/>
    <property type="evidence" value="ECO:0007669"/>
    <property type="project" value="InterPro"/>
</dbReference>
<keyword evidence="1" id="KW-1133">Transmembrane helix</keyword>
<feature type="transmembrane region" description="Helical" evidence="1">
    <location>
        <begin position="117"/>
        <end position="136"/>
    </location>
</feature>
<dbReference type="InterPro" id="IPR007175">
    <property type="entry name" value="Rpr2/Snm1/Rpp21"/>
</dbReference>
<name>A0A0K0F6P8_STRVS</name>
<keyword evidence="2" id="KW-1185">Reference proteome</keyword>
<dbReference type="Proteomes" id="UP000035680">
    <property type="component" value="Unassembled WGS sequence"/>
</dbReference>
<dbReference type="WBParaSite" id="SVE_0449400.1">
    <property type="protein sequence ID" value="SVE_0449400.1"/>
    <property type="gene ID" value="SVE_0449400"/>
</dbReference>
<dbReference type="AlphaFoldDB" id="A0A0K0F6P8"/>
<keyword evidence="1" id="KW-0812">Transmembrane</keyword>
<evidence type="ECO:0000256" key="1">
    <source>
        <dbReference type="SAM" id="Phobius"/>
    </source>
</evidence>
<proteinExistence type="predicted"/>
<keyword evidence="1" id="KW-0472">Membrane</keyword>
<protein>
    <submittedName>
        <fullName evidence="3">Zinc finger protein</fullName>
    </submittedName>
</protein>
<dbReference type="Pfam" id="PF04032">
    <property type="entry name" value="Rpr2"/>
    <property type="match status" value="1"/>
</dbReference>
<sequence length="211" mass="24638">MDTDGNTPLLHQRCSFLQKVALYLALENEERESKEVELLERRINKEIREISFGNKVDLDKSIKRNICKNKKCMKTLISKSIMIKLKTNNNKQHFIVRTCRNCGFTNRENINLITRSFSILIINIIFQDVTMIPMILQEKIIDKELLGTIKDIIYSIRDVAAIISLIVFIKGISFHNMFCNKRTSKSEDCRENGKRNEGDNYFGMLKMKLQL</sequence>
<organism evidence="2 3">
    <name type="scientific">Strongyloides venezuelensis</name>
    <name type="common">Threadworm</name>
    <dbReference type="NCBI Taxonomy" id="75913"/>
    <lineage>
        <taxon>Eukaryota</taxon>
        <taxon>Metazoa</taxon>
        <taxon>Ecdysozoa</taxon>
        <taxon>Nematoda</taxon>
        <taxon>Chromadorea</taxon>
        <taxon>Rhabditida</taxon>
        <taxon>Tylenchina</taxon>
        <taxon>Panagrolaimomorpha</taxon>
        <taxon>Strongyloidoidea</taxon>
        <taxon>Strongyloididae</taxon>
        <taxon>Strongyloides</taxon>
    </lineage>
</organism>
<reference evidence="2" key="1">
    <citation type="submission" date="2014-07" db="EMBL/GenBank/DDBJ databases">
        <authorList>
            <person name="Martin A.A"/>
            <person name="De Silva N."/>
        </authorList>
    </citation>
    <scope>NUCLEOTIDE SEQUENCE</scope>
</reference>
<evidence type="ECO:0000313" key="3">
    <source>
        <dbReference type="WBParaSite" id="SVE_0449400.1"/>
    </source>
</evidence>
<reference evidence="3" key="2">
    <citation type="submission" date="2015-08" db="UniProtKB">
        <authorList>
            <consortium name="WormBaseParasite"/>
        </authorList>
    </citation>
    <scope>IDENTIFICATION</scope>
</reference>